<dbReference type="AlphaFoldDB" id="A0A2T7EL02"/>
<sequence>MSGEVDERLLALAHRTGARRGGRDDDRGSCSAACWARRGCRARSARRPRVPRRRRGLTPTPPDGMSNSGASFYTGLRPRAAGLGARRAVLPGEVGARVLGPQVSAPPPHPASSPLGPPSPLRKPLVELVA</sequence>
<evidence type="ECO:0000313" key="2">
    <source>
        <dbReference type="EMBL" id="PUZ68509.1"/>
    </source>
</evidence>
<proteinExistence type="predicted"/>
<organism evidence="2 3">
    <name type="scientific">Panicum hallii var. hallii</name>
    <dbReference type="NCBI Taxonomy" id="1504633"/>
    <lineage>
        <taxon>Eukaryota</taxon>
        <taxon>Viridiplantae</taxon>
        <taxon>Streptophyta</taxon>
        <taxon>Embryophyta</taxon>
        <taxon>Tracheophyta</taxon>
        <taxon>Spermatophyta</taxon>
        <taxon>Magnoliopsida</taxon>
        <taxon>Liliopsida</taxon>
        <taxon>Poales</taxon>
        <taxon>Poaceae</taxon>
        <taxon>PACMAD clade</taxon>
        <taxon>Panicoideae</taxon>
        <taxon>Panicodae</taxon>
        <taxon>Paniceae</taxon>
        <taxon>Panicinae</taxon>
        <taxon>Panicum</taxon>
        <taxon>Panicum sect. Panicum</taxon>
    </lineage>
</organism>
<accession>A0A2T7EL02</accession>
<feature type="region of interest" description="Disordered" evidence="1">
    <location>
        <begin position="41"/>
        <end position="72"/>
    </location>
</feature>
<gene>
    <name evidence="2" type="ORF">GQ55_2G034100</name>
</gene>
<keyword evidence="3" id="KW-1185">Reference proteome</keyword>
<reference evidence="2 3" key="1">
    <citation type="submission" date="2018-04" db="EMBL/GenBank/DDBJ databases">
        <title>WGS assembly of Panicum hallii var. hallii HAL2.</title>
        <authorList>
            <person name="Lovell J."/>
            <person name="Jenkins J."/>
            <person name="Lowry D."/>
            <person name="Mamidi S."/>
            <person name="Sreedasyam A."/>
            <person name="Weng X."/>
            <person name="Barry K."/>
            <person name="Bonette J."/>
            <person name="Campitelli B."/>
            <person name="Daum C."/>
            <person name="Gordon S."/>
            <person name="Gould B."/>
            <person name="Lipzen A."/>
            <person name="MacQueen A."/>
            <person name="Palacio-Mejia J."/>
            <person name="Plott C."/>
            <person name="Shakirov E."/>
            <person name="Shu S."/>
            <person name="Yoshinaga Y."/>
            <person name="Zane M."/>
            <person name="Rokhsar D."/>
            <person name="Grimwood J."/>
            <person name="Schmutz J."/>
            <person name="Juenger T."/>
        </authorList>
    </citation>
    <scope>NUCLEOTIDE SEQUENCE [LARGE SCALE GENOMIC DNA]</scope>
    <source>
        <strain evidence="3">cv. HAL2</strain>
    </source>
</reference>
<evidence type="ECO:0000313" key="3">
    <source>
        <dbReference type="Proteomes" id="UP000244336"/>
    </source>
</evidence>
<feature type="region of interest" description="Disordered" evidence="1">
    <location>
        <begin position="98"/>
        <end position="130"/>
    </location>
</feature>
<protein>
    <submittedName>
        <fullName evidence="2">Uncharacterized protein</fullName>
    </submittedName>
</protein>
<feature type="compositionally biased region" description="Basic residues" evidence="1">
    <location>
        <begin position="41"/>
        <end position="56"/>
    </location>
</feature>
<evidence type="ECO:0000256" key="1">
    <source>
        <dbReference type="SAM" id="MobiDB-lite"/>
    </source>
</evidence>
<name>A0A2T7EL02_9POAL</name>
<feature type="compositionally biased region" description="Pro residues" evidence="1">
    <location>
        <begin position="104"/>
        <end position="121"/>
    </location>
</feature>
<dbReference type="EMBL" id="CM009750">
    <property type="protein sequence ID" value="PUZ68509.1"/>
    <property type="molecule type" value="Genomic_DNA"/>
</dbReference>
<dbReference type="Proteomes" id="UP000244336">
    <property type="component" value="Chromosome 2"/>
</dbReference>
<dbReference type="Gramene" id="PUZ68509">
    <property type="protein sequence ID" value="PUZ68509"/>
    <property type="gene ID" value="GQ55_2G034100"/>
</dbReference>